<accession>A0A0R3WUR5</accession>
<keyword evidence="2" id="KW-1185">Reference proteome</keyword>
<dbReference type="EMBL" id="UYWX01004586">
    <property type="protein sequence ID" value="VDM25058.1"/>
    <property type="molecule type" value="Genomic_DNA"/>
</dbReference>
<name>A0A0R3WUR5_HYDTA</name>
<sequence>MGITFQDEASATDCSTWLRRFSTSSISSYLTRHSTSVELAKSARLLAGLPLDGLGFSLCANDSLLGEVVENEEAEDEDAR</sequence>
<reference evidence="1 2" key="2">
    <citation type="submission" date="2018-11" db="EMBL/GenBank/DDBJ databases">
        <authorList>
            <consortium name="Pathogen Informatics"/>
        </authorList>
    </citation>
    <scope>NUCLEOTIDE SEQUENCE [LARGE SCALE GENOMIC DNA]</scope>
</reference>
<protein>
    <submittedName>
        <fullName evidence="1 3">Uncharacterized protein</fullName>
    </submittedName>
</protein>
<evidence type="ECO:0000313" key="3">
    <source>
        <dbReference type="WBParaSite" id="TTAC_0000450501-mRNA-1"/>
    </source>
</evidence>
<evidence type="ECO:0000313" key="2">
    <source>
        <dbReference type="Proteomes" id="UP000274429"/>
    </source>
</evidence>
<organism evidence="3">
    <name type="scientific">Hydatigena taeniaeformis</name>
    <name type="common">Feline tapeworm</name>
    <name type="synonym">Taenia taeniaeformis</name>
    <dbReference type="NCBI Taxonomy" id="6205"/>
    <lineage>
        <taxon>Eukaryota</taxon>
        <taxon>Metazoa</taxon>
        <taxon>Spiralia</taxon>
        <taxon>Lophotrochozoa</taxon>
        <taxon>Platyhelminthes</taxon>
        <taxon>Cestoda</taxon>
        <taxon>Eucestoda</taxon>
        <taxon>Cyclophyllidea</taxon>
        <taxon>Taeniidae</taxon>
        <taxon>Hydatigera</taxon>
    </lineage>
</organism>
<reference evidence="3" key="1">
    <citation type="submission" date="2017-02" db="UniProtKB">
        <authorList>
            <consortium name="WormBaseParasite"/>
        </authorList>
    </citation>
    <scope>IDENTIFICATION</scope>
</reference>
<gene>
    <name evidence="1" type="ORF">TTAC_LOCUS4493</name>
</gene>
<dbReference type="WBParaSite" id="TTAC_0000450501-mRNA-1">
    <property type="protein sequence ID" value="TTAC_0000450501-mRNA-1"/>
    <property type="gene ID" value="TTAC_0000450501"/>
</dbReference>
<dbReference type="Proteomes" id="UP000274429">
    <property type="component" value="Unassembled WGS sequence"/>
</dbReference>
<proteinExistence type="predicted"/>
<dbReference type="AlphaFoldDB" id="A0A0R3WUR5"/>
<evidence type="ECO:0000313" key="1">
    <source>
        <dbReference type="EMBL" id="VDM25058.1"/>
    </source>
</evidence>